<sequence>MPAPNRPRIESYDPLTKAQSIALYKVANHDMIYIPFLGREDYNNQLYTKAEAWNLIAMILDGVRPPEWYLYDLGRDPFPEPPAAHSSLWEHCHARTEAGDVQMMWLDCLMDRLDIPLRVKQRGLTGLTYGQAAWLIGILRERKGERRWGRARGYITLFERAVRDTRNELPIPQAQPIGDVAGPARE</sequence>
<comment type="caution">
    <text evidence="1">The sequence shown here is derived from an EMBL/GenBank/DDBJ whole genome shotgun (WGS) entry which is preliminary data.</text>
</comment>
<evidence type="ECO:0000313" key="1">
    <source>
        <dbReference type="EMBL" id="OJT15854.1"/>
    </source>
</evidence>
<protein>
    <submittedName>
        <fullName evidence="1">Uncharacterized protein</fullName>
    </submittedName>
</protein>
<dbReference type="OMA" id="HCHARTE"/>
<keyword evidence="2" id="KW-1185">Reference proteome</keyword>
<organism evidence="1 2">
    <name type="scientific">Trametes pubescens</name>
    <name type="common">White-rot fungus</name>
    <dbReference type="NCBI Taxonomy" id="154538"/>
    <lineage>
        <taxon>Eukaryota</taxon>
        <taxon>Fungi</taxon>
        <taxon>Dikarya</taxon>
        <taxon>Basidiomycota</taxon>
        <taxon>Agaricomycotina</taxon>
        <taxon>Agaricomycetes</taxon>
        <taxon>Polyporales</taxon>
        <taxon>Polyporaceae</taxon>
        <taxon>Trametes</taxon>
    </lineage>
</organism>
<proteinExistence type="predicted"/>
<dbReference type="EMBL" id="MNAD01000105">
    <property type="protein sequence ID" value="OJT15854.1"/>
    <property type="molecule type" value="Genomic_DNA"/>
</dbReference>
<dbReference type="AlphaFoldDB" id="A0A1M2W7M3"/>
<reference evidence="1 2" key="1">
    <citation type="submission" date="2016-10" db="EMBL/GenBank/DDBJ databases">
        <title>Genome sequence of the basidiomycete white-rot fungus Trametes pubescens.</title>
        <authorList>
            <person name="Makela M.R."/>
            <person name="Granchi Z."/>
            <person name="Peng M."/>
            <person name="De Vries R.P."/>
            <person name="Grigoriev I."/>
            <person name="Riley R."/>
            <person name="Hilden K."/>
        </authorList>
    </citation>
    <scope>NUCLEOTIDE SEQUENCE [LARGE SCALE GENOMIC DNA]</scope>
    <source>
        <strain evidence="1 2">FBCC735</strain>
    </source>
</reference>
<evidence type="ECO:0000313" key="2">
    <source>
        <dbReference type="Proteomes" id="UP000184267"/>
    </source>
</evidence>
<dbReference type="Proteomes" id="UP000184267">
    <property type="component" value="Unassembled WGS sequence"/>
</dbReference>
<gene>
    <name evidence="1" type="ORF">TRAPUB_1506</name>
</gene>
<accession>A0A1M2W7M3</accession>
<name>A0A1M2W7M3_TRAPU</name>
<dbReference type="OrthoDB" id="2751476at2759"/>